<comment type="similarity">
    <text evidence="1">Belongs to the MreC family.</text>
</comment>
<evidence type="ECO:0000256" key="3">
    <source>
        <dbReference type="ARBA" id="ARBA00022960"/>
    </source>
</evidence>
<dbReference type="EMBL" id="VSSQ01000312">
    <property type="protein sequence ID" value="MPL90774.1"/>
    <property type="molecule type" value="Genomic_DNA"/>
</dbReference>
<feature type="domain" description="Rod shape-determining protein MreC beta-barrel core" evidence="7">
    <location>
        <begin position="116"/>
        <end position="263"/>
    </location>
</feature>
<keyword evidence="3" id="KW-0133">Cell shape</keyword>
<dbReference type="Pfam" id="PF04085">
    <property type="entry name" value="MreC"/>
    <property type="match status" value="1"/>
</dbReference>
<evidence type="ECO:0000256" key="6">
    <source>
        <dbReference type="SAM" id="Phobius"/>
    </source>
</evidence>
<dbReference type="InterPro" id="IPR042177">
    <property type="entry name" value="Cell/Rod_1"/>
</dbReference>
<keyword evidence="6" id="KW-1133">Transmembrane helix</keyword>
<dbReference type="PIRSF" id="PIRSF038471">
    <property type="entry name" value="MreC"/>
    <property type="match status" value="1"/>
</dbReference>
<dbReference type="AlphaFoldDB" id="A0A644VHA6"/>
<dbReference type="GO" id="GO:0005886">
    <property type="term" value="C:plasma membrane"/>
    <property type="evidence" value="ECO:0007669"/>
    <property type="project" value="TreeGrafter"/>
</dbReference>
<reference evidence="8" key="1">
    <citation type="submission" date="2019-08" db="EMBL/GenBank/DDBJ databases">
        <authorList>
            <person name="Kucharzyk K."/>
            <person name="Murdoch R.W."/>
            <person name="Higgins S."/>
            <person name="Loffler F."/>
        </authorList>
    </citation>
    <scope>NUCLEOTIDE SEQUENCE</scope>
</reference>
<dbReference type="PANTHER" id="PTHR34138">
    <property type="entry name" value="CELL SHAPE-DETERMINING PROTEIN MREC"/>
    <property type="match status" value="1"/>
</dbReference>
<dbReference type="PANTHER" id="PTHR34138:SF1">
    <property type="entry name" value="CELL SHAPE-DETERMINING PROTEIN MREC"/>
    <property type="match status" value="1"/>
</dbReference>
<feature type="coiled-coil region" evidence="5">
    <location>
        <begin position="67"/>
        <end position="94"/>
    </location>
</feature>
<keyword evidence="5" id="KW-0175">Coiled coil</keyword>
<keyword evidence="6" id="KW-0812">Transmembrane</keyword>
<feature type="transmembrane region" description="Helical" evidence="6">
    <location>
        <begin position="7"/>
        <end position="29"/>
    </location>
</feature>
<sequence>MKKLFAFLIRYSIVILFLFLEVIAFSMVVRNNGYQQSVFFSSGNTVLASLYSVSNSVIEYFYLKSTNDGLASENTALKNQVIELQSQLETIKDQVPQPGSFKISPEKELRYIQAKVINNSTNKLLNYITLNKGKRDGIRPDMGVVNEEGVVGVVSNVSEKFAVVIPVINPKIQINSKFIRNNYSGPIHWEGDNYRYADLNDIARHVVFSLGDTIITSGYSKSFPEGVFVGTVDDFKISESDAYYHIKVKLGVNFRTLTHVKVIDYLNYQEQQNLENIMQE</sequence>
<dbReference type="GO" id="GO:0008360">
    <property type="term" value="P:regulation of cell shape"/>
    <property type="evidence" value="ECO:0007669"/>
    <property type="project" value="UniProtKB-KW"/>
</dbReference>
<dbReference type="Gene3D" id="2.40.10.340">
    <property type="entry name" value="Rod shape-determining protein MreC, domain 1"/>
    <property type="match status" value="1"/>
</dbReference>
<dbReference type="Gene3D" id="2.40.10.350">
    <property type="entry name" value="Rod shape-determining protein MreC, domain 2"/>
    <property type="match status" value="1"/>
</dbReference>
<dbReference type="InterPro" id="IPR042175">
    <property type="entry name" value="Cell/Rod_MreC_2"/>
</dbReference>
<evidence type="ECO:0000259" key="7">
    <source>
        <dbReference type="Pfam" id="PF04085"/>
    </source>
</evidence>
<dbReference type="NCBIfam" id="NF010532">
    <property type="entry name" value="PRK13922.9-3"/>
    <property type="match status" value="1"/>
</dbReference>
<dbReference type="InterPro" id="IPR007221">
    <property type="entry name" value="MreC"/>
</dbReference>
<accession>A0A644VHA6</accession>
<organism evidence="8">
    <name type="scientific">bioreactor metagenome</name>
    <dbReference type="NCBI Taxonomy" id="1076179"/>
    <lineage>
        <taxon>unclassified sequences</taxon>
        <taxon>metagenomes</taxon>
        <taxon>ecological metagenomes</taxon>
    </lineage>
</organism>
<name>A0A644VHA6_9ZZZZ</name>
<evidence type="ECO:0000256" key="5">
    <source>
        <dbReference type="SAM" id="Coils"/>
    </source>
</evidence>
<protein>
    <recommendedName>
        <fullName evidence="2">Cell shape-determining protein MreC</fullName>
    </recommendedName>
    <alternativeName>
        <fullName evidence="4">Cell shape protein MreC</fullName>
    </alternativeName>
</protein>
<evidence type="ECO:0000256" key="1">
    <source>
        <dbReference type="ARBA" id="ARBA00009369"/>
    </source>
</evidence>
<gene>
    <name evidence="8" type="primary">mreC_5</name>
    <name evidence="8" type="ORF">SDC9_36830</name>
</gene>
<keyword evidence="6" id="KW-0472">Membrane</keyword>
<comment type="caution">
    <text evidence="8">The sequence shown here is derived from an EMBL/GenBank/DDBJ whole genome shotgun (WGS) entry which is preliminary data.</text>
</comment>
<proteinExistence type="inferred from homology"/>
<evidence type="ECO:0000256" key="4">
    <source>
        <dbReference type="ARBA" id="ARBA00032089"/>
    </source>
</evidence>
<evidence type="ECO:0000256" key="2">
    <source>
        <dbReference type="ARBA" id="ARBA00013855"/>
    </source>
</evidence>
<evidence type="ECO:0000313" key="8">
    <source>
        <dbReference type="EMBL" id="MPL90774.1"/>
    </source>
</evidence>
<dbReference type="InterPro" id="IPR055342">
    <property type="entry name" value="MreC_beta-barrel_core"/>
</dbReference>